<dbReference type="AlphaFoldDB" id="A0A1H3S5F2"/>
<gene>
    <name evidence="1" type="ORF">SAMN05421736_11012</name>
</gene>
<organism evidence="1 2">
    <name type="scientific">Evansella caseinilytica</name>
    <dbReference type="NCBI Taxonomy" id="1503961"/>
    <lineage>
        <taxon>Bacteria</taxon>
        <taxon>Bacillati</taxon>
        <taxon>Bacillota</taxon>
        <taxon>Bacilli</taxon>
        <taxon>Bacillales</taxon>
        <taxon>Bacillaceae</taxon>
        <taxon>Evansella</taxon>
    </lineage>
</organism>
<evidence type="ECO:0000313" key="1">
    <source>
        <dbReference type="EMBL" id="SDZ33162.1"/>
    </source>
</evidence>
<dbReference type="EMBL" id="FNPI01000010">
    <property type="protein sequence ID" value="SDZ33162.1"/>
    <property type="molecule type" value="Genomic_DNA"/>
</dbReference>
<sequence length="316" mass="36590">MENTEEHVLYKNEAEKDIGRLTFFSIHAKDGDCLFSRFVSDYSRMSLLVLHSLSELLQECVTAPATDSIAEKIVSVADQHWILKIEPLLIGGERMMACYCFTLNIADFGMNPAMFLEKNEQQLPLQLGRRFLLLFSGTMAQIEDTLADKNMEAQKLSTRVEDIVLLELYKGKTLMENFIEYQQETQIFPQPVFIDQLVSKTIRYFVFLYPLLQTRFLGPDRIPRIEILADERKFMLMICHLLEKLLRELHEISCIELVVQLEDHHALFILGSCDISKMNDAEFRLYLAAAERQLLPIEGSLHLSKQAITIQYPLYK</sequence>
<keyword evidence="2" id="KW-1185">Reference proteome</keyword>
<dbReference type="Proteomes" id="UP000198935">
    <property type="component" value="Unassembled WGS sequence"/>
</dbReference>
<reference evidence="2" key="1">
    <citation type="submission" date="2016-10" db="EMBL/GenBank/DDBJ databases">
        <authorList>
            <person name="Varghese N."/>
            <person name="Submissions S."/>
        </authorList>
    </citation>
    <scope>NUCLEOTIDE SEQUENCE [LARGE SCALE GENOMIC DNA]</scope>
    <source>
        <strain evidence="2">SP</strain>
    </source>
</reference>
<proteinExistence type="predicted"/>
<name>A0A1H3S5F2_9BACI</name>
<protein>
    <submittedName>
        <fullName evidence="1">Uncharacterized protein</fullName>
    </submittedName>
</protein>
<accession>A0A1H3S5F2</accession>
<evidence type="ECO:0000313" key="2">
    <source>
        <dbReference type="Proteomes" id="UP000198935"/>
    </source>
</evidence>